<sequence length="64" mass="7553">MPKMKTRKSITRRFKVTKNGKVMRRQGFRGHLNVKKSSKRKRRLGRVVATRKVYAKKIKKALGK</sequence>
<reference evidence="7 8" key="1">
    <citation type="journal article" date="2016" name="Nat. Commun.">
        <title>Thousands of microbial genomes shed light on interconnected biogeochemical processes in an aquifer system.</title>
        <authorList>
            <person name="Anantharaman K."/>
            <person name="Brown C.T."/>
            <person name="Hug L.A."/>
            <person name="Sharon I."/>
            <person name="Castelle C.J."/>
            <person name="Probst A.J."/>
            <person name="Thomas B.C."/>
            <person name="Singh A."/>
            <person name="Wilkins M.J."/>
            <person name="Karaoz U."/>
            <person name="Brodie E.L."/>
            <person name="Williams K.H."/>
            <person name="Hubbard S.S."/>
            <person name="Banfield J.F."/>
        </authorList>
    </citation>
    <scope>NUCLEOTIDE SEQUENCE [LARGE SCALE GENOMIC DNA]</scope>
</reference>
<dbReference type="Pfam" id="PF01632">
    <property type="entry name" value="Ribosomal_L35p"/>
    <property type="match status" value="1"/>
</dbReference>
<name>A0A1F8BJ98_9BACT</name>
<proteinExistence type="inferred from homology"/>
<evidence type="ECO:0000313" key="8">
    <source>
        <dbReference type="Proteomes" id="UP000176725"/>
    </source>
</evidence>
<gene>
    <name evidence="5" type="primary">rpmI</name>
    <name evidence="7" type="ORF">A2893_02775</name>
</gene>
<dbReference type="PANTHER" id="PTHR33343:SF1">
    <property type="entry name" value="LARGE RIBOSOMAL SUBUNIT PROTEIN BL35M"/>
    <property type="match status" value="1"/>
</dbReference>
<dbReference type="InterPro" id="IPR037229">
    <property type="entry name" value="Ribosomal_bL35_sf"/>
</dbReference>
<dbReference type="AlphaFoldDB" id="A0A1F8BJ98"/>
<organism evidence="7 8">
    <name type="scientific">Candidatus Woesebacteria bacterium RIFCSPLOWO2_01_FULL_39_25</name>
    <dbReference type="NCBI Taxonomy" id="1802521"/>
    <lineage>
        <taxon>Bacteria</taxon>
        <taxon>Candidatus Woeseibacteriota</taxon>
    </lineage>
</organism>
<accession>A0A1F8BJ98</accession>
<evidence type="ECO:0000256" key="3">
    <source>
        <dbReference type="ARBA" id="ARBA00023274"/>
    </source>
</evidence>
<evidence type="ECO:0000313" key="7">
    <source>
        <dbReference type="EMBL" id="OGM64030.1"/>
    </source>
</evidence>
<evidence type="ECO:0000256" key="6">
    <source>
        <dbReference type="RuleBase" id="RU000568"/>
    </source>
</evidence>
<dbReference type="InterPro" id="IPR001706">
    <property type="entry name" value="Ribosomal_bL35"/>
</dbReference>
<dbReference type="GO" id="GO:0006412">
    <property type="term" value="P:translation"/>
    <property type="evidence" value="ECO:0007669"/>
    <property type="project" value="UniProtKB-UniRule"/>
</dbReference>
<dbReference type="NCBIfam" id="TIGR00001">
    <property type="entry name" value="rpmI_bact"/>
    <property type="match status" value="1"/>
</dbReference>
<dbReference type="Proteomes" id="UP000176725">
    <property type="component" value="Unassembled WGS sequence"/>
</dbReference>
<keyword evidence="2 5" id="KW-0689">Ribosomal protein</keyword>
<dbReference type="FunFam" id="4.10.410.60:FF:000001">
    <property type="entry name" value="50S ribosomal protein L35"/>
    <property type="match status" value="1"/>
</dbReference>
<protein>
    <recommendedName>
        <fullName evidence="4 5">Large ribosomal subunit protein bL35</fullName>
    </recommendedName>
</protein>
<keyword evidence="3 5" id="KW-0687">Ribonucleoprotein</keyword>
<dbReference type="EMBL" id="MGHH01000013">
    <property type="protein sequence ID" value="OGM64030.1"/>
    <property type="molecule type" value="Genomic_DNA"/>
</dbReference>
<evidence type="ECO:0000256" key="2">
    <source>
        <dbReference type="ARBA" id="ARBA00022980"/>
    </source>
</evidence>
<dbReference type="InterPro" id="IPR021137">
    <property type="entry name" value="Ribosomal_bL35-like"/>
</dbReference>
<dbReference type="InterPro" id="IPR018265">
    <property type="entry name" value="Ribosomal_bL35_CS"/>
</dbReference>
<evidence type="ECO:0000256" key="4">
    <source>
        <dbReference type="ARBA" id="ARBA00071664"/>
    </source>
</evidence>
<comment type="similarity">
    <text evidence="1 5 6">Belongs to the bacterial ribosomal protein bL35 family.</text>
</comment>
<dbReference type="Gene3D" id="4.10.410.60">
    <property type="match status" value="1"/>
</dbReference>
<dbReference type="STRING" id="1802521.A2893_02775"/>
<dbReference type="GO" id="GO:0003735">
    <property type="term" value="F:structural constituent of ribosome"/>
    <property type="evidence" value="ECO:0007669"/>
    <property type="project" value="InterPro"/>
</dbReference>
<dbReference type="PRINTS" id="PR00064">
    <property type="entry name" value="RIBOSOMALL35"/>
</dbReference>
<comment type="caution">
    <text evidence="7">The sequence shown here is derived from an EMBL/GenBank/DDBJ whole genome shotgun (WGS) entry which is preliminary data.</text>
</comment>
<dbReference type="HAMAP" id="MF_00514">
    <property type="entry name" value="Ribosomal_bL35"/>
    <property type="match status" value="1"/>
</dbReference>
<evidence type="ECO:0000256" key="5">
    <source>
        <dbReference type="HAMAP-Rule" id="MF_00514"/>
    </source>
</evidence>
<dbReference type="GO" id="GO:0015934">
    <property type="term" value="C:large ribosomal subunit"/>
    <property type="evidence" value="ECO:0007669"/>
    <property type="project" value="TreeGrafter"/>
</dbReference>
<evidence type="ECO:0000256" key="1">
    <source>
        <dbReference type="ARBA" id="ARBA00006598"/>
    </source>
</evidence>
<dbReference type="PROSITE" id="PS00936">
    <property type="entry name" value="RIBOSOMAL_L35"/>
    <property type="match status" value="1"/>
</dbReference>
<dbReference type="PANTHER" id="PTHR33343">
    <property type="entry name" value="54S RIBOSOMAL PROTEIN BL35M"/>
    <property type="match status" value="1"/>
</dbReference>
<dbReference type="SUPFAM" id="SSF143034">
    <property type="entry name" value="L35p-like"/>
    <property type="match status" value="1"/>
</dbReference>